<accession>A0A1G9J438</accession>
<reference evidence="4" key="1">
    <citation type="submission" date="2016-10" db="EMBL/GenBank/DDBJ databases">
        <authorList>
            <person name="Varghese N."/>
            <person name="Submissions S."/>
        </authorList>
    </citation>
    <scope>NUCLEOTIDE SEQUENCE [LARGE SCALE GENOMIC DNA]</scope>
    <source>
        <strain evidence="4">DSM 16995</strain>
    </source>
</reference>
<dbReference type="Pfam" id="PF25302">
    <property type="entry name" value="NADase_transloc"/>
    <property type="match status" value="1"/>
</dbReference>
<gene>
    <name evidence="3" type="ORF">SAMN05660337_2640</name>
</gene>
<dbReference type="SUPFAM" id="SSF49785">
    <property type="entry name" value="Galactose-binding domain-like"/>
    <property type="match status" value="1"/>
</dbReference>
<feature type="domain" description="NAD glycohydrolase translocation F5/8 type C" evidence="2">
    <location>
        <begin position="19"/>
        <end position="157"/>
    </location>
</feature>
<dbReference type="InterPro" id="IPR008979">
    <property type="entry name" value="Galactose-bd-like_sf"/>
</dbReference>
<dbReference type="Proteomes" id="UP000199053">
    <property type="component" value="Unassembled WGS sequence"/>
</dbReference>
<dbReference type="AlphaFoldDB" id="A0A1G9J438"/>
<evidence type="ECO:0000256" key="1">
    <source>
        <dbReference type="SAM" id="SignalP"/>
    </source>
</evidence>
<dbReference type="OrthoDB" id="5450334at2"/>
<name>A0A1G9J438_9BACT</name>
<dbReference type="NCBIfam" id="NF047619">
    <property type="entry name" value="NADase_discoid"/>
    <property type="match status" value="1"/>
</dbReference>
<keyword evidence="4" id="KW-1185">Reference proteome</keyword>
<proteinExistence type="predicted"/>
<dbReference type="RefSeq" id="WP_092161858.1">
    <property type="nucleotide sequence ID" value="NZ_FNGA01000004.1"/>
</dbReference>
<sequence length="322" mass="36687">MFRKLFFIIIILFVFPTLCSAETASLKVSSFVSQTGGNFFNASVLSDDDAATGWVVNAENKGTGQWLQFSFSQAVVVDSIIFRNGIDLDSKLNQVSRVKGIDVSFGGVHRQSLTLKNIFQKQKIEAVKCIADSLEFTINSVYSDGKSGKAGVSEVLVEYHFPTAEEKVALVVSKKPKKEIPHLSAKQKELLAAKMVKLEKERILLGEMKTFFDKFYSAFVTINEDYPHMFVEAEFLRESSYFESFRSMLKKRGVLKKYQEAVVSTSGLRFNIRTKTVNEVELWVKGYYTVIFDLKDNKVTENSLYILKKEYGEWKVKSKFEY</sequence>
<protein>
    <recommendedName>
        <fullName evidence="2">NAD glycohydrolase translocation F5/8 type C domain-containing protein</fullName>
    </recommendedName>
</protein>
<dbReference type="STRING" id="246191.SAMN05660337_2640"/>
<organism evidence="3 4">
    <name type="scientific">Maridesulfovibrio ferrireducens</name>
    <dbReference type="NCBI Taxonomy" id="246191"/>
    <lineage>
        <taxon>Bacteria</taxon>
        <taxon>Pseudomonadati</taxon>
        <taxon>Thermodesulfobacteriota</taxon>
        <taxon>Desulfovibrionia</taxon>
        <taxon>Desulfovibrionales</taxon>
        <taxon>Desulfovibrionaceae</taxon>
        <taxon>Maridesulfovibrio</taxon>
    </lineage>
</organism>
<feature type="chain" id="PRO_5011758885" description="NAD glycohydrolase translocation F5/8 type C domain-containing protein" evidence="1">
    <location>
        <begin position="21"/>
        <end position="322"/>
    </location>
</feature>
<dbReference type="EMBL" id="FNGA01000004">
    <property type="protein sequence ID" value="SDL32288.1"/>
    <property type="molecule type" value="Genomic_DNA"/>
</dbReference>
<evidence type="ECO:0000313" key="3">
    <source>
        <dbReference type="EMBL" id="SDL32288.1"/>
    </source>
</evidence>
<dbReference type="InterPro" id="IPR057561">
    <property type="entry name" value="NADase_transloc"/>
</dbReference>
<evidence type="ECO:0000259" key="2">
    <source>
        <dbReference type="Pfam" id="PF25302"/>
    </source>
</evidence>
<evidence type="ECO:0000313" key="4">
    <source>
        <dbReference type="Proteomes" id="UP000199053"/>
    </source>
</evidence>
<feature type="signal peptide" evidence="1">
    <location>
        <begin position="1"/>
        <end position="20"/>
    </location>
</feature>
<keyword evidence="1" id="KW-0732">Signal</keyword>